<comment type="caution">
    <text evidence="2">The sequence shown here is derived from an EMBL/GenBank/DDBJ whole genome shotgun (WGS) entry which is preliminary data.</text>
</comment>
<keyword evidence="3" id="KW-1185">Reference proteome</keyword>
<name>A0ABV2TCL6_9BACT</name>
<gene>
    <name evidence="2" type="ORF">ABR189_21730</name>
</gene>
<dbReference type="Proteomes" id="UP001549749">
    <property type="component" value="Unassembled WGS sequence"/>
</dbReference>
<protein>
    <submittedName>
        <fullName evidence="2">Uncharacterized protein</fullName>
    </submittedName>
</protein>
<sequence length="70" mass="7916">MRKAAIFTALAGVLLALVTYIASEIGLMDVRTFFKLGFIGLAMMILAAAYFLFSSLREMTRETDFFRRIL</sequence>
<feature type="transmembrane region" description="Helical" evidence="1">
    <location>
        <begin position="33"/>
        <end position="53"/>
    </location>
</feature>
<organism evidence="2 3">
    <name type="scientific">Chitinophaga defluvii</name>
    <dbReference type="NCBI Taxonomy" id="3163343"/>
    <lineage>
        <taxon>Bacteria</taxon>
        <taxon>Pseudomonadati</taxon>
        <taxon>Bacteroidota</taxon>
        <taxon>Chitinophagia</taxon>
        <taxon>Chitinophagales</taxon>
        <taxon>Chitinophagaceae</taxon>
        <taxon>Chitinophaga</taxon>
    </lineage>
</organism>
<keyword evidence="1" id="KW-1133">Transmembrane helix</keyword>
<reference evidence="2 3" key="1">
    <citation type="submission" date="2024-06" db="EMBL/GenBank/DDBJ databases">
        <title>Chitinophaga defluvii sp. nov., isolated from municipal sewage.</title>
        <authorList>
            <person name="Zhang L."/>
        </authorList>
    </citation>
    <scope>NUCLEOTIDE SEQUENCE [LARGE SCALE GENOMIC DNA]</scope>
    <source>
        <strain evidence="2 3">H8</strain>
    </source>
</reference>
<evidence type="ECO:0000313" key="2">
    <source>
        <dbReference type="EMBL" id="MET7000025.1"/>
    </source>
</evidence>
<keyword evidence="1" id="KW-0812">Transmembrane</keyword>
<keyword evidence="1" id="KW-0472">Membrane</keyword>
<dbReference type="EMBL" id="JBEXAC010000002">
    <property type="protein sequence ID" value="MET7000025.1"/>
    <property type="molecule type" value="Genomic_DNA"/>
</dbReference>
<evidence type="ECO:0000256" key="1">
    <source>
        <dbReference type="SAM" id="Phobius"/>
    </source>
</evidence>
<accession>A0ABV2TCL6</accession>
<proteinExistence type="predicted"/>
<dbReference type="RefSeq" id="WP_354662586.1">
    <property type="nucleotide sequence ID" value="NZ_JBEXAC010000002.1"/>
</dbReference>
<evidence type="ECO:0000313" key="3">
    <source>
        <dbReference type="Proteomes" id="UP001549749"/>
    </source>
</evidence>